<dbReference type="KEGG" id="dja:HY57_01765"/>
<reference evidence="4 5" key="1">
    <citation type="submission" date="2014-07" db="EMBL/GenBank/DDBJ databases">
        <title>Complete Genome Sequence of Dyella japonica Strain A8 Isolated from Malaysian Tropical Soil.</title>
        <authorList>
            <person name="Hui R.K.H."/>
            <person name="Chen J.-W."/>
            <person name="Chan K.-G."/>
            <person name="Leung F.C.C."/>
        </authorList>
    </citation>
    <scope>NUCLEOTIDE SEQUENCE [LARGE SCALE GENOMIC DNA]</scope>
    <source>
        <strain evidence="4 5">A8</strain>
    </source>
</reference>
<dbReference type="InterPro" id="IPR016181">
    <property type="entry name" value="Acyl_CoA_acyltransferase"/>
</dbReference>
<dbReference type="RefSeq" id="WP_019465290.1">
    <property type="nucleotide sequence ID" value="NZ_ALOY01000152.1"/>
</dbReference>
<gene>
    <name evidence="4" type="ORF">HY57_01765</name>
</gene>
<dbReference type="EMBL" id="CP008884">
    <property type="protein sequence ID" value="AIF46079.1"/>
    <property type="molecule type" value="Genomic_DNA"/>
</dbReference>
<organism evidence="4 5">
    <name type="scientific">Dyella japonica A8</name>
    <dbReference type="NCBI Taxonomy" id="1217721"/>
    <lineage>
        <taxon>Bacteria</taxon>
        <taxon>Pseudomonadati</taxon>
        <taxon>Pseudomonadota</taxon>
        <taxon>Gammaproteobacteria</taxon>
        <taxon>Lysobacterales</taxon>
        <taxon>Rhodanobacteraceae</taxon>
        <taxon>Dyella</taxon>
    </lineage>
</organism>
<keyword evidence="5" id="KW-1185">Reference proteome</keyword>
<dbReference type="CDD" id="cd04301">
    <property type="entry name" value="NAT_SF"/>
    <property type="match status" value="1"/>
</dbReference>
<keyword evidence="1 4" id="KW-0808">Transferase</keyword>
<name>A0A075JVZ2_9GAMM</name>
<feature type="domain" description="N-acetyltransferase" evidence="3">
    <location>
        <begin position="1"/>
        <end position="154"/>
    </location>
</feature>
<dbReference type="PANTHER" id="PTHR43877">
    <property type="entry name" value="AMINOALKYLPHOSPHONATE N-ACETYLTRANSFERASE-RELATED-RELATED"/>
    <property type="match status" value="1"/>
</dbReference>
<evidence type="ECO:0000313" key="4">
    <source>
        <dbReference type="EMBL" id="AIF46079.1"/>
    </source>
</evidence>
<dbReference type="InterPro" id="IPR050832">
    <property type="entry name" value="Bact_Acetyltransf"/>
</dbReference>
<dbReference type="PATRIC" id="fig|1217721.7.peg.372"/>
<dbReference type="PANTHER" id="PTHR43877:SF2">
    <property type="entry name" value="AMINOALKYLPHOSPHONATE N-ACETYLTRANSFERASE-RELATED"/>
    <property type="match status" value="1"/>
</dbReference>
<dbReference type="AlphaFoldDB" id="A0A075JVZ2"/>
<dbReference type="Pfam" id="PF13673">
    <property type="entry name" value="Acetyltransf_10"/>
    <property type="match status" value="1"/>
</dbReference>
<dbReference type="SUPFAM" id="SSF55729">
    <property type="entry name" value="Acyl-CoA N-acyltransferases (Nat)"/>
    <property type="match status" value="1"/>
</dbReference>
<proteinExistence type="predicted"/>
<dbReference type="OrthoDB" id="7356080at2"/>
<dbReference type="InterPro" id="IPR000182">
    <property type="entry name" value="GNAT_dom"/>
</dbReference>
<keyword evidence="2" id="KW-0012">Acyltransferase</keyword>
<evidence type="ECO:0000256" key="1">
    <source>
        <dbReference type="ARBA" id="ARBA00022679"/>
    </source>
</evidence>
<evidence type="ECO:0000313" key="5">
    <source>
        <dbReference type="Proteomes" id="UP000027987"/>
    </source>
</evidence>
<dbReference type="HOGENOM" id="CLU_087351_4_1_6"/>
<protein>
    <submittedName>
        <fullName evidence="4">GCN5 family acetyltransferase</fullName>
    </submittedName>
</protein>
<dbReference type="Proteomes" id="UP000027987">
    <property type="component" value="Chromosome"/>
</dbReference>
<sequence length="155" mass="16536">MHIRKATIDDAPASFAVRRAAILAQCGDHYPMEDLVTWTSGAMSTAFAQRVAGHFHVAVVENEVVGTGMLDLTTAKIDAIFVLPGYMGQGVGRALMDHLEAIARDAGLAQIELEATLNAAPFYRKLGFEGDGRSVYHSSLGVSLACVPMSKRLGC</sequence>
<evidence type="ECO:0000256" key="2">
    <source>
        <dbReference type="ARBA" id="ARBA00023315"/>
    </source>
</evidence>
<evidence type="ECO:0000259" key="3">
    <source>
        <dbReference type="PROSITE" id="PS51186"/>
    </source>
</evidence>
<dbReference type="PROSITE" id="PS51186">
    <property type="entry name" value="GNAT"/>
    <property type="match status" value="1"/>
</dbReference>
<dbReference type="GO" id="GO:0016747">
    <property type="term" value="F:acyltransferase activity, transferring groups other than amino-acyl groups"/>
    <property type="evidence" value="ECO:0007669"/>
    <property type="project" value="InterPro"/>
</dbReference>
<accession>A0A075JVZ2</accession>
<dbReference type="Gene3D" id="3.40.630.30">
    <property type="match status" value="1"/>
</dbReference>